<name>A0ABX6K0T0_9MICO</name>
<evidence type="ECO:0000313" key="3">
    <source>
        <dbReference type="EMBL" id="QIM18675.1"/>
    </source>
</evidence>
<dbReference type="EMBL" id="CP049933">
    <property type="protein sequence ID" value="QIM18675.1"/>
    <property type="molecule type" value="Genomic_DNA"/>
</dbReference>
<evidence type="ECO:0000313" key="4">
    <source>
        <dbReference type="Proteomes" id="UP000503441"/>
    </source>
</evidence>
<dbReference type="InterPro" id="IPR057666">
    <property type="entry name" value="DrpA_SLOG"/>
</dbReference>
<evidence type="ECO:0000256" key="1">
    <source>
        <dbReference type="ARBA" id="ARBA00006525"/>
    </source>
</evidence>
<sequence>MENRQFYERITTERMARAVIASVVPPADNTTGIALQHAGSALNLLQLAISNDQIPRVSPPDAHLWRRRFDIADITSIRTNLELGEAEGQILLIPGDPDWPTSLSPLGYSAPLALWAQGNTYLLTGPPSHRVALVGGSECSPYGFEVASDLSEWVGNNGRTVVALHDTGIAQASTLGGLRGTNDVITVLPHGLDQEKDGFDYLRKKVARLGLLVTDRPPGAAVSTRSNRILAALAGVTTVIEAQALSDSILIASMAHACGRRVGAVPGRVTDAASAGTNDLLRHGATHLISNGSDIIDLLDTASPRLDLHTLMQGAPTHTAARAPGLSR</sequence>
<proteinExistence type="inferred from homology"/>
<dbReference type="Proteomes" id="UP000503441">
    <property type="component" value="Chromosome"/>
</dbReference>
<dbReference type="SUPFAM" id="SSF102405">
    <property type="entry name" value="MCP/YpsA-like"/>
    <property type="match status" value="1"/>
</dbReference>
<evidence type="ECO:0000259" key="2">
    <source>
        <dbReference type="Pfam" id="PF02481"/>
    </source>
</evidence>
<keyword evidence="4" id="KW-1185">Reference proteome</keyword>
<dbReference type="RefSeq" id="WP_166330496.1">
    <property type="nucleotide sequence ID" value="NZ_CP049933.1"/>
</dbReference>
<reference evidence="3 4" key="1">
    <citation type="submission" date="2020-03" db="EMBL/GenBank/DDBJ databases">
        <title>Leucobacter sp. nov., isolated from beetles.</title>
        <authorList>
            <person name="Hyun D.-W."/>
            <person name="Bae J.-W."/>
        </authorList>
    </citation>
    <scope>NUCLEOTIDE SEQUENCE [LARGE SCALE GENOMIC DNA]</scope>
    <source>
        <strain evidence="3 4">HDW9A</strain>
    </source>
</reference>
<comment type="similarity">
    <text evidence="1">Belongs to the DprA/Smf family.</text>
</comment>
<accession>A0ABX6K0T0</accession>
<feature type="domain" description="Smf/DprA SLOG" evidence="2">
    <location>
        <begin position="92"/>
        <end position="298"/>
    </location>
</feature>
<organism evidence="3 4">
    <name type="scientific">Leucobacter coleopterorum</name>
    <dbReference type="NCBI Taxonomy" id="2714933"/>
    <lineage>
        <taxon>Bacteria</taxon>
        <taxon>Bacillati</taxon>
        <taxon>Actinomycetota</taxon>
        <taxon>Actinomycetes</taxon>
        <taxon>Micrococcales</taxon>
        <taxon>Microbacteriaceae</taxon>
        <taxon>Leucobacter</taxon>
    </lineage>
</organism>
<gene>
    <name evidence="3" type="ORF">G7066_08730</name>
</gene>
<protein>
    <submittedName>
        <fullName evidence="3">DNA processing protein DprA</fullName>
    </submittedName>
</protein>
<dbReference type="PANTHER" id="PTHR43022">
    <property type="entry name" value="PROTEIN SMF"/>
    <property type="match status" value="1"/>
</dbReference>
<dbReference type="InterPro" id="IPR003488">
    <property type="entry name" value="DprA"/>
</dbReference>
<dbReference type="PANTHER" id="PTHR43022:SF1">
    <property type="entry name" value="PROTEIN SMF"/>
    <property type="match status" value="1"/>
</dbReference>
<dbReference type="Gene3D" id="3.40.50.450">
    <property type="match status" value="1"/>
</dbReference>
<dbReference type="Pfam" id="PF02481">
    <property type="entry name" value="DNA_processg_A"/>
    <property type="match status" value="1"/>
</dbReference>